<accession>A0A5P1REI8</accession>
<evidence type="ECO:0000313" key="2">
    <source>
        <dbReference type="EMBL" id="QEQ97691.1"/>
    </source>
</evidence>
<dbReference type="EMBL" id="CP043869">
    <property type="protein sequence ID" value="QEQ97691.1"/>
    <property type="molecule type" value="Genomic_DNA"/>
</dbReference>
<evidence type="ECO:0000313" key="3">
    <source>
        <dbReference type="Proteomes" id="UP000324760"/>
    </source>
</evidence>
<feature type="transmembrane region" description="Helical" evidence="1">
    <location>
        <begin position="75"/>
        <end position="93"/>
    </location>
</feature>
<dbReference type="RefSeq" id="WP_138987806.1">
    <property type="nucleotide sequence ID" value="NZ_CP043869.1"/>
</dbReference>
<feature type="transmembrane region" description="Helical" evidence="1">
    <location>
        <begin position="99"/>
        <end position="117"/>
    </location>
</feature>
<keyword evidence="1" id="KW-0472">Membrane</keyword>
<gene>
    <name evidence="2" type="ORF">F0U83_13715</name>
</gene>
<feature type="transmembrane region" description="Helical" evidence="1">
    <location>
        <begin position="46"/>
        <end position="63"/>
    </location>
</feature>
<dbReference type="Proteomes" id="UP000324760">
    <property type="component" value="Chromosome"/>
</dbReference>
<feature type="transmembrane region" description="Helical" evidence="1">
    <location>
        <begin position="20"/>
        <end position="40"/>
    </location>
</feature>
<name>A0A5P1REI8_9GAMM</name>
<reference evidence="2 3" key="1">
    <citation type="journal article" date="2019" name="Biochem. Eng. J.">
        <title>Metabolic engineering of the marine bacteria Neptunomonas concharum for the production of acetoin and meso-2,3-butanediol from acetate.</title>
        <authorList>
            <person name="Li W."/>
            <person name="Pu N."/>
            <person name="Liu C.-X."/>
            <person name="Yuan Q.-P."/>
            <person name="Li Z.-J."/>
        </authorList>
    </citation>
    <scope>NUCLEOTIDE SEQUENCE [LARGE SCALE GENOMIC DNA]</scope>
    <source>
        <strain evidence="2 3">JCM17730</strain>
    </source>
</reference>
<organism evidence="2 3">
    <name type="scientific">Neptunomonas concharum</name>
    <dbReference type="NCBI Taxonomy" id="1031538"/>
    <lineage>
        <taxon>Bacteria</taxon>
        <taxon>Pseudomonadati</taxon>
        <taxon>Pseudomonadota</taxon>
        <taxon>Gammaproteobacteria</taxon>
        <taxon>Oceanospirillales</taxon>
        <taxon>Oceanospirillaceae</taxon>
        <taxon>Neptunomonas</taxon>
    </lineage>
</organism>
<protein>
    <submittedName>
        <fullName evidence="2">Uncharacterized protein</fullName>
    </submittedName>
</protein>
<proteinExistence type="predicted"/>
<sequence length="148" mass="16707">MLSEILCRQRSFPAKRWVSIGLRCFHLVGICGLAGGYLFGLPESKWFIYLLITLGSGFLMILKEVYTDGIWLLQLRGQAIFFKLLLLGIGVVFLPEPDIRIFLVVVFISGVVAHAPGKLRYYSIWHGQVLTREMLTNPESEVKDCGES</sequence>
<keyword evidence="1" id="KW-1133">Transmembrane helix</keyword>
<keyword evidence="1" id="KW-0812">Transmembrane</keyword>
<evidence type="ECO:0000256" key="1">
    <source>
        <dbReference type="SAM" id="Phobius"/>
    </source>
</evidence>
<dbReference type="KEGG" id="ncu:F0U83_13715"/>
<dbReference type="AlphaFoldDB" id="A0A5P1REI8"/>
<dbReference type="OrthoDB" id="6118617at2"/>
<keyword evidence="3" id="KW-1185">Reference proteome</keyword>